<protein>
    <submittedName>
        <fullName evidence="2">Uncharacterized protein</fullName>
    </submittedName>
</protein>
<dbReference type="EMBL" id="NQIK02000002">
    <property type="protein sequence ID" value="KAF7575499.1"/>
    <property type="molecule type" value="Genomic_DNA"/>
</dbReference>
<organism evidence="2 3">
    <name type="scientific">Pyrenophora tritici-repentis</name>
    <dbReference type="NCBI Taxonomy" id="45151"/>
    <lineage>
        <taxon>Eukaryota</taxon>
        <taxon>Fungi</taxon>
        <taxon>Dikarya</taxon>
        <taxon>Ascomycota</taxon>
        <taxon>Pezizomycotina</taxon>
        <taxon>Dothideomycetes</taxon>
        <taxon>Pleosporomycetidae</taxon>
        <taxon>Pleosporales</taxon>
        <taxon>Pleosporineae</taxon>
        <taxon>Pleosporaceae</taxon>
        <taxon>Pyrenophora</taxon>
    </lineage>
</organism>
<dbReference type="AlphaFoldDB" id="A0A317BM45"/>
<dbReference type="RefSeq" id="XP_065964565.1">
    <property type="nucleotide sequence ID" value="XM_066105938.1"/>
</dbReference>
<dbReference type="Proteomes" id="UP000245464">
    <property type="component" value="Chromosome 2"/>
</dbReference>
<dbReference type="KEGG" id="ptrr:90955654"/>
<name>A0A317BM45_9PLEO</name>
<reference evidence="2 3" key="1">
    <citation type="journal article" date="2018" name="BMC Genomics">
        <title>Comparative genomics of the wheat fungal pathogen Pyrenophora tritici-repentis reveals chromosomal variations and genome plasticity.</title>
        <authorList>
            <person name="Moolhuijzen P."/>
            <person name="See P.T."/>
            <person name="Hane J.K."/>
            <person name="Shi G."/>
            <person name="Liu Z."/>
            <person name="Oliver R.P."/>
            <person name="Moffat C.S."/>
        </authorList>
    </citation>
    <scope>NUCLEOTIDE SEQUENCE [LARGE SCALE GENOMIC DNA]</scope>
    <source>
        <strain evidence="2">M4</strain>
    </source>
</reference>
<comment type="caution">
    <text evidence="2">The sequence shown here is derived from an EMBL/GenBank/DDBJ whole genome shotgun (WGS) entry which is preliminary data.</text>
</comment>
<feature type="region of interest" description="Disordered" evidence="1">
    <location>
        <begin position="201"/>
        <end position="225"/>
    </location>
</feature>
<gene>
    <name evidence="2" type="ORF">PtrM4_071230</name>
</gene>
<evidence type="ECO:0000313" key="2">
    <source>
        <dbReference type="EMBL" id="KAF7575499.1"/>
    </source>
</evidence>
<proteinExistence type="predicted"/>
<evidence type="ECO:0000256" key="1">
    <source>
        <dbReference type="SAM" id="MobiDB-lite"/>
    </source>
</evidence>
<dbReference type="GeneID" id="90955654"/>
<accession>A0A317BM45</accession>
<evidence type="ECO:0000313" key="3">
    <source>
        <dbReference type="Proteomes" id="UP000245464"/>
    </source>
</evidence>
<sequence>MRYAWAGIQIPRLGPLPHVIEPTHADPIFAREAMEAYYHCAAGVVEVFVTDYLNSLPRTLHNDAFELGVDPAAHLRKLRLEVLLDFRDMDEVLGLLNNLSDIVHKKDFELHLVAKQFRIRLKLLDQAFAIFVPFCRAFRAEGVRVHLEWQAGVSLGSTIKAERQLDDIIDTWHPGMEMKHRLAFYLDMLDDIDREYRYEQDDNYDPSDFEVPDDLPDSCSDGEES</sequence>